<sequence length="432" mass="49389">DPRIKNYCPHGYSKQIVNLSRSYDNQSKYSGNGDTLDYKFDIFLKHCENADVPKEGFKAAFRIMLKDDALDFYNNFMNVESGESLTEICKAFKEKFEGPEYQRTLLTNWNKITFESIRQDNKNIGKSITEYLQILTRQLAQMQHGLDKNLRNDTDLRSAAEFYDHNSGSSTDQTLFVDRKYHKYTKNSTTHPNTRITSSRNPNPNRCIVCHKERCWSTKHNKSERDQVFDKFKRNINQSIGKQFSQYCLKIEGEVPDIESSTESDIIDDNQISDRLENFIFDTNLLPISSNNQHSTTFVTETQDEIDGAKAVMALANQAASHSITGDTVGYILPKIINRYEPNKFEGIVIDTGAAHYSTGVYNQWMALQNFQDIPIDKSTIGTVNEQFGIGSTTSIGSVEIRKPIGKVLFHMVEANTPFLLCLSDIFYRPKA</sequence>
<reference evidence="1 2" key="1">
    <citation type="journal article" date="2018" name="BMC Genomics">
        <title>Comparative genome analyses reveal sequence features reflecting distinct modes of host-adaptation between dicot and monocot powdery mildew.</title>
        <authorList>
            <person name="Wu Y."/>
            <person name="Ma X."/>
            <person name="Pan Z."/>
            <person name="Kale S.D."/>
            <person name="Song Y."/>
            <person name="King H."/>
            <person name="Zhang Q."/>
            <person name="Presley C."/>
            <person name="Deng X."/>
            <person name="Wei C.I."/>
            <person name="Xiao S."/>
        </authorList>
    </citation>
    <scope>NUCLEOTIDE SEQUENCE [LARGE SCALE GENOMIC DNA]</scope>
    <source>
        <strain evidence="1">UMSG1</strain>
    </source>
</reference>
<dbReference type="EMBL" id="MCBS01012867">
    <property type="protein sequence ID" value="RKF84266.1"/>
    <property type="molecule type" value="Genomic_DNA"/>
</dbReference>
<dbReference type="AlphaFoldDB" id="A0A420JBZ7"/>
<organism evidence="1 2">
    <name type="scientific">Golovinomyces cichoracearum</name>
    <dbReference type="NCBI Taxonomy" id="62708"/>
    <lineage>
        <taxon>Eukaryota</taxon>
        <taxon>Fungi</taxon>
        <taxon>Dikarya</taxon>
        <taxon>Ascomycota</taxon>
        <taxon>Pezizomycotina</taxon>
        <taxon>Leotiomycetes</taxon>
        <taxon>Erysiphales</taxon>
        <taxon>Erysiphaceae</taxon>
        <taxon>Golovinomyces</taxon>
    </lineage>
</organism>
<protein>
    <submittedName>
        <fullName evidence="1">Uncharacterized protein</fullName>
    </submittedName>
</protein>
<name>A0A420JBZ7_9PEZI</name>
<feature type="non-terminal residue" evidence="1">
    <location>
        <position position="1"/>
    </location>
</feature>
<dbReference type="Proteomes" id="UP000285326">
    <property type="component" value="Unassembled WGS sequence"/>
</dbReference>
<proteinExistence type="predicted"/>
<evidence type="ECO:0000313" key="1">
    <source>
        <dbReference type="EMBL" id="RKF84266.1"/>
    </source>
</evidence>
<evidence type="ECO:0000313" key="2">
    <source>
        <dbReference type="Proteomes" id="UP000285326"/>
    </source>
</evidence>
<accession>A0A420JBZ7</accession>
<comment type="caution">
    <text evidence="1">The sequence shown here is derived from an EMBL/GenBank/DDBJ whole genome shotgun (WGS) entry which is preliminary data.</text>
</comment>
<gene>
    <name evidence="1" type="ORF">GcM1_128003</name>
</gene>